<dbReference type="Proteomes" id="UP000051587">
    <property type="component" value="Unassembled WGS sequence"/>
</dbReference>
<proteinExistence type="predicted"/>
<protein>
    <submittedName>
        <fullName evidence="2">4,5:9,10-diseco-3-hydroxy-5,9, 17-trioxoandrosta-1(10),2-diene-4-oate hydrolase</fullName>
        <ecNumber evidence="2">3.7.1.17</ecNumber>
    </submittedName>
</protein>
<dbReference type="Gene3D" id="3.40.50.1820">
    <property type="entry name" value="alpha/beta hydrolase"/>
    <property type="match status" value="1"/>
</dbReference>
<evidence type="ECO:0000313" key="3">
    <source>
        <dbReference type="Proteomes" id="UP000051587"/>
    </source>
</evidence>
<evidence type="ECO:0000313" key="2">
    <source>
        <dbReference type="EMBL" id="CUH62587.1"/>
    </source>
</evidence>
<keyword evidence="3" id="KW-1185">Reference proteome</keyword>
<reference evidence="2 3" key="1">
    <citation type="submission" date="2015-09" db="EMBL/GenBank/DDBJ databases">
        <authorList>
            <consortium name="Swine Surveillance"/>
        </authorList>
    </citation>
    <scope>NUCLEOTIDE SEQUENCE [LARGE SCALE GENOMIC DNA]</scope>
    <source>
        <strain evidence="2 3">CECT 4357</strain>
    </source>
</reference>
<accession>A0A0P1F4L2</accession>
<sequence>MVWIIGLAAFGLFGAIGWLPVKTWLIKRRVEKAIPPRGAFITTSIGQQHYVDRGEGPAIVLIHGLGAQLGNFDMGLIDGLARDHRVIALDRPGMGWSEREDETPANPRAQAAQIVELIDALGLDQPLVVGHSLGGAISLCLALDFPMKTKGLALLAPLTMRGGEVAPPFKGLTVTSHLKRFLLSWTLAIPMSIRNTNMVLDYTFGPETVPKAYSVQGGGLLGLRPVSFRNTCRDFLASARDLKWMNSKYAQLPVPVSVLFARDDRILDPALHGTEFARQNPKISLTLIEGGHMLPVTQPETCESFIRDAEAGLAGIGEQDPSDQGRIG</sequence>
<dbReference type="PANTHER" id="PTHR43798">
    <property type="entry name" value="MONOACYLGLYCEROL LIPASE"/>
    <property type="match status" value="1"/>
</dbReference>
<evidence type="ECO:0000259" key="1">
    <source>
        <dbReference type="Pfam" id="PF00561"/>
    </source>
</evidence>
<dbReference type="InterPro" id="IPR050266">
    <property type="entry name" value="AB_hydrolase_sf"/>
</dbReference>
<gene>
    <name evidence="2" type="primary">hsaD</name>
    <name evidence="2" type="ORF">TG4357_00193</name>
</gene>
<name>A0A0P1F4L2_THAGE</name>
<dbReference type="PRINTS" id="PR00111">
    <property type="entry name" value="ABHYDROLASE"/>
</dbReference>
<organism evidence="2 3">
    <name type="scientific">Thalassovita gelatinovora</name>
    <name type="common">Thalassobius gelatinovorus</name>
    <dbReference type="NCBI Taxonomy" id="53501"/>
    <lineage>
        <taxon>Bacteria</taxon>
        <taxon>Pseudomonadati</taxon>
        <taxon>Pseudomonadota</taxon>
        <taxon>Alphaproteobacteria</taxon>
        <taxon>Rhodobacterales</taxon>
        <taxon>Roseobacteraceae</taxon>
        <taxon>Thalassovita</taxon>
    </lineage>
</organism>
<dbReference type="AlphaFoldDB" id="A0A0P1F4L2"/>
<dbReference type="SUPFAM" id="SSF53474">
    <property type="entry name" value="alpha/beta-Hydrolases"/>
    <property type="match status" value="1"/>
</dbReference>
<dbReference type="OrthoDB" id="9815441at2"/>
<keyword evidence="2" id="KW-0378">Hydrolase</keyword>
<dbReference type="EMBL" id="CYSA01000003">
    <property type="protein sequence ID" value="CUH62587.1"/>
    <property type="molecule type" value="Genomic_DNA"/>
</dbReference>
<dbReference type="RefSeq" id="WP_058260999.1">
    <property type="nucleotide sequence ID" value="NZ_CP051181.1"/>
</dbReference>
<dbReference type="Pfam" id="PF00561">
    <property type="entry name" value="Abhydrolase_1"/>
    <property type="match status" value="1"/>
</dbReference>
<dbReference type="InterPro" id="IPR000073">
    <property type="entry name" value="AB_hydrolase_1"/>
</dbReference>
<feature type="domain" description="AB hydrolase-1" evidence="1">
    <location>
        <begin position="57"/>
        <end position="165"/>
    </location>
</feature>
<dbReference type="STRING" id="53501.SAMN04488043_10393"/>
<dbReference type="GO" id="GO:0102296">
    <property type="term" value="F:4,5-9,10-diseco-3-hydroxy-5,9,17-trioxoandrosta-1(10),2-diene-4-oate hydrolase activity"/>
    <property type="evidence" value="ECO:0007669"/>
    <property type="project" value="UniProtKB-EC"/>
</dbReference>
<dbReference type="InterPro" id="IPR029058">
    <property type="entry name" value="AB_hydrolase_fold"/>
</dbReference>
<dbReference type="EC" id="3.7.1.17" evidence="2"/>